<feature type="compositionally biased region" description="Low complexity" evidence="1">
    <location>
        <begin position="199"/>
        <end position="208"/>
    </location>
</feature>
<organism evidence="2 3">
    <name type="scientific">Paludisphaera borealis</name>
    <dbReference type="NCBI Taxonomy" id="1387353"/>
    <lineage>
        <taxon>Bacteria</taxon>
        <taxon>Pseudomonadati</taxon>
        <taxon>Planctomycetota</taxon>
        <taxon>Planctomycetia</taxon>
        <taxon>Isosphaerales</taxon>
        <taxon>Isosphaeraceae</taxon>
        <taxon>Paludisphaera</taxon>
    </lineage>
</organism>
<dbReference type="Proteomes" id="UP000186309">
    <property type="component" value="Chromosome"/>
</dbReference>
<accession>A0A1U7CYW1</accession>
<feature type="region of interest" description="Disordered" evidence="1">
    <location>
        <begin position="177"/>
        <end position="239"/>
    </location>
</feature>
<dbReference type="KEGG" id="pbor:BSF38_05649"/>
<evidence type="ECO:0000313" key="3">
    <source>
        <dbReference type="Proteomes" id="UP000186309"/>
    </source>
</evidence>
<feature type="compositionally biased region" description="Polar residues" evidence="1">
    <location>
        <begin position="229"/>
        <end position="239"/>
    </location>
</feature>
<proteinExistence type="predicted"/>
<protein>
    <submittedName>
        <fullName evidence="2">Uncharacterized protein</fullName>
    </submittedName>
</protein>
<name>A0A1U7CYW1_9BACT</name>
<feature type="compositionally biased region" description="Basic residues" evidence="1">
    <location>
        <begin position="86"/>
        <end position="96"/>
    </location>
</feature>
<feature type="compositionally biased region" description="Basic and acidic residues" evidence="1">
    <location>
        <begin position="107"/>
        <end position="116"/>
    </location>
</feature>
<feature type="compositionally biased region" description="Basic and acidic residues" evidence="1">
    <location>
        <begin position="32"/>
        <end position="55"/>
    </location>
</feature>
<gene>
    <name evidence="2" type="ORF">BSF38_05649</name>
</gene>
<keyword evidence="3" id="KW-1185">Reference proteome</keyword>
<dbReference type="EMBL" id="CP019082">
    <property type="protein sequence ID" value="APW64059.1"/>
    <property type="molecule type" value="Genomic_DNA"/>
</dbReference>
<feature type="compositionally biased region" description="Basic and acidic residues" evidence="1">
    <location>
        <begin position="217"/>
        <end position="228"/>
    </location>
</feature>
<evidence type="ECO:0000313" key="2">
    <source>
        <dbReference type="EMBL" id="APW64059.1"/>
    </source>
</evidence>
<feature type="compositionally biased region" description="Basic residues" evidence="1">
    <location>
        <begin position="21"/>
        <end position="30"/>
    </location>
</feature>
<feature type="region of interest" description="Disordered" evidence="1">
    <location>
        <begin position="1"/>
        <end position="142"/>
    </location>
</feature>
<dbReference type="AlphaFoldDB" id="A0A1U7CYW1"/>
<reference evidence="3" key="1">
    <citation type="submission" date="2016-12" db="EMBL/GenBank/DDBJ databases">
        <title>Comparative genomics of four Isosphaeraceae planctomycetes: a common pool of plasmids and glycoside hydrolase genes.</title>
        <authorList>
            <person name="Ivanova A."/>
        </authorList>
    </citation>
    <scope>NUCLEOTIDE SEQUENCE [LARGE SCALE GENOMIC DNA]</scope>
    <source>
        <strain evidence="3">PX4</strain>
    </source>
</reference>
<dbReference type="STRING" id="1387353.BSF38_05649"/>
<evidence type="ECO:0000256" key="1">
    <source>
        <dbReference type="SAM" id="MobiDB-lite"/>
    </source>
</evidence>
<sequence>MRSPARSEFITKSERTNPIRRPARSRRGGRIRTSDDPKTRWFPRERTQFRHRDESQCTQRVAVDSRPPATRRTNPIAGAAGTIRRADRRPRSRRVSARANPISSQRIEFDPIRCQDDPSADGDAPNKPNHESDAATGEAARRPPNAAGFRAIEPNFQSAHNVFEIQDLLRFFGRPRRAEQTQSRYRPARRRDAGGDGPGAAVRAAGGVFCRRTKPIAGDRRHGPHDAMRSTTNSTGLTA</sequence>